<protein>
    <submittedName>
        <fullName evidence="2">Uncharacterized protein</fullName>
    </submittedName>
</protein>
<organism evidence="2 3">
    <name type="scientific">Halalkaliarchaeum desulfuricum</name>
    <dbReference type="NCBI Taxonomy" id="2055893"/>
    <lineage>
        <taxon>Archaea</taxon>
        <taxon>Methanobacteriati</taxon>
        <taxon>Methanobacteriota</taxon>
        <taxon>Stenosarchaea group</taxon>
        <taxon>Halobacteria</taxon>
        <taxon>Halobacteriales</taxon>
        <taxon>Haloferacaceae</taxon>
        <taxon>Halalkaliarchaeum</taxon>
    </lineage>
</organism>
<dbReference type="InterPro" id="IPR055927">
    <property type="entry name" value="DUF7504"/>
</dbReference>
<proteinExistence type="predicted"/>
<accession>A0A343THC9</accession>
<name>A0A343THC9_9EURY</name>
<keyword evidence="3" id="KW-1185">Reference proteome</keyword>
<dbReference type="OrthoDB" id="252760at2157"/>
<dbReference type="Pfam" id="PF24336">
    <property type="entry name" value="DUF7504"/>
    <property type="match status" value="1"/>
</dbReference>
<dbReference type="RefSeq" id="WP_119815529.1">
    <property type="nucleotide sequence ID" value="NZ_CP025066.1"/>
</dbReference>
<gene>
    <name evidence="2" type="ORF">AArcSl_0858</name>
</gene>
<feature type="region of interest" description="Disordered" evidence="1">
    <location>
        <begin position="1"/>
        <end position="35"/>
    </location>
</feature>
<evidence type="ECO:0000313" key="3">
    <source>
        <dbReference type="Proteomes" id="UP000263012"/>
    </source>
</evidence>
<dbReference type="KEGG" id="hdf:AArcSl_0858"/>
<feature type="compositionally biased region" description="Low complexity" evidence="1">
    <location>
        <begin position="12"/>
        <end position="23"/>
    </location>
</feature>
<dbReference type="Proteomes" id="UP000263012">
    <property type="component" value="Chromosome"/>
</dbReference>
<feature type="region of interest" description="Disordered" evidence="1">
    <location>
        <begin position="107"/>
        <end position="128"/>
    </location>
</feature>
<sequence length="243" mass="26753">MVSGDREDDTAADAAAADAAAPDESADEDEELSRRLQQIKQRGCNVLVTKSTGGPAVDRITARLLGSPREERYRILVMIRDDVDALAVKFPGGVSILDDETHLVDYRDELDGDDPTPEQFPPPEGEDPLPNLRAELENRMADCVAGRDLEPAQLRVGVDSLGPLLDRYPTSTVSEFVTDVTSSVRGADGMGHFHVAMSDERARELPFASAFDARIELRQIQARPVAHRIHLPEYGASDWMYVR</sequence>
<reference evidence="3" key="1">
    <citation type="submission" date="2017-11" db="EMBL/GenBank/DDBJ databases">
        <title>Phenotypic and genomic properties of facultatively anaerobic sulfur-reducing natronoarchaea from hypersaline soda lakes.</title>
        <authorList>
            <person name="Sorokin D.Y."/>
            <person name="Kublanov I.V."/>
            <person name="Roman P."/>
            <person name="Sinninghe Damste J.S."/>
            <person name="Golyshin P.N."/>
            <person name="Rojo D."/>
            <person name="Ciordia S."/>
            <person name="Mena M.D.C."/>
            <person name="Ferrer M."/>
            <person name="Messina E."/>
            <person name="Smedile F."/>
            <person name="La Spada G."/>
            <person name="La Cono V."/>
            <person name="Yakimov M.M."/>
        </authorList>
    </citation>
    <scope>NUCLEOTIDE SEQUENCE [LARGE SCALE GENOMIC DNA]</scope>
    <source>
        <strain evidence="3">AArc-Sl</strain>
    </source>
</reference>
<evidence type="ECO:0000313" key="2">
    <source>
        <dbReference type="EMBL" id="AUX08501.1"/>
    </source>
</evidence>
<dbReference type="GeneID" id="37877203"/>
<dbReference type="EMBL" id="CP025066">
    <property type="protein sequence ID" value="AUX08501.1"/>
    <property type="molecule type" value="Genomic_DNA"/>
</dbReference>
<dbReference type="AlphaFoldDB" id="A0A343THC9"/>
<feature type="compositionally biased region" description="Acidic residues" evidence="1">
    <location>
        <begin position="1"/>
        <end position="11"/>
    </location>
</feature>
<evidence type="ECO:0000256" key="1">
    <source>
        <dbReference type="SAM" id="MobiDB-lite"/>
    </source>
</evidence>